<proteinExistence type="inferred from homology"/>
<evidence type="ECO:0000256" key="6">
    <source>
        <dbReference type="SAM" id="MobiDB-lite"/>
    </source>
</evidence>
<organism evidence="8 9">
    <name type="scientific">Thiohalomonas denitrificans</name>
    <dbReference type="NCBI Taxonomy" id="415747"/>
    <lineage>
        <taxon>Bacteria</taxon>
        <taxon>Pseudomonadati</taxon>
        <taxon>Pseudomonadota</taxon>
        <taxon>Gammaproteobacteria</taxon>
        <taxon>Thiohalomonadales</taxon>
        <taxon>Thiohalomonadaceae</taxon>
        <taxon>Thiohalomonas</taxon>
    </lineage>
</organism>
<dbReference type="GO" id="GO:0008360">
    <property type="term" value="P:regulation of cell shape"/>
    <property type="evidence" value="ECO:0007669"/>
    <property type="project" value="UniProtKB-KW"/>
</dbReference>
<evidence type="ECO:0000256" key="4">
    <source>
        <dbReference type="ARBA" id="ARBA00032089"/>
    </source>
</evidence>
<dbReference type="Gene3D" id="2.40.10.340">
    <property type="entry name" value="Rod shape-determining protein MreC, domain 1"/>
    <property type="match status" value="1"/>
</dbReference>
<dbReference type="GO" id="GO:0005886">
    <property type="term" value="C:plasma membrane"/>
    <property type="evidence" value="ECO:0007669"/>
    <property type="project" value="TreeGrafter"/>
</dbReference>
<dbReference type="Gene3D" id="2.40.10.350">
    <property type="entry name" value="Rod shape-determining protein MreC, domain 2"/>
    <property type="match status" value="1"/>
</dbReference>
<dbReference type="InterPro" id="IPR055342">
    <property type="entry name" value="MreC_beta-barrel_core"/>
</dbReference>
<keyword evidence="9" id="KW-1185">Reference proteome</keyword>
<dbReference type="AlphaFoldDB" id="A0A1G5Q9J8"/>
<dbReference type="PANTHER" id="PTHR34138:SF1">
    <property type="entry name" value="CELL SHAPE-DETERMINING PROTEIN MREC"/>
    <property type="match status" value="1"/>
</dbReference>
<evidence type="ECO:0000313" key="8">
    <source>
        <dbReference type="EMBL" id="SCZ58051.1"/>
    </source>
</evidence>
<dbReference type="InterPro" id="IPR007221">
    <property type="entry name" value="MreC"/>
</dbReference>
<dbReference type="Proteomes" id="UP000199648">
    <property type="component" value="Unassembled WGS sequence"/>
</dbReference>
<dbReference type="PIRSF" id="PIRSF038471">
    <property type="entry name" value="MreC"/>
    <property type="match status" value="1"/>
</dbReference>
<feature type="domain" description="Rod shape-determining protein MreC beta-barrel core" evidence="7">
    <location>
        <begin position="115"/>
        <end position="260"/>
    </location>
</feature>
<reference evidence="8 9" key="1">
    <citation type="submission" date="2016-10" db="EMBL/GenBank/DDBJ databases">
        <authorList>
            <person name="de Groot N.N."/>
        </authorList>
    </citation>
    <scope>NUCLEOTIDE SEQUENCE [LARGE SCALE GENOMIC DNA]</scope>
    <source>
        <strain evidence="8 9">HLD2</strain>
    </source>
</reference>
<dbReference type="NCBIfam" id="TIGR00219">
    <property type="entry name" value="mreC"/>
    <property type="match status" value="1"/>
</dbReference>
<accession>A0A1G5Q9J8</accession>
<sequence>MAMRAALLVLVSVFLMTLDHRQQHLEAMRATIAVVLYPLEYLVSLPASAGTWASDAFAARSHLISENESLRSRQLELEARLLKFDALLAENSRLREMLQSPRKVDERLLVAELLAVDMDPFKRQAVLNKGSRAGVYRGHPVLDAKGVMGQVTEVSPISSVAMLITDPSHAIPVQVNRSGLRAIALGTGEADRLELPHIPNNADIRVGDLLVTSGLDRRFPPGYPVAEIQHIDKDPTQPYASIVARPTAELERVREVLLIWPDHLAETTDSQGAPAKDAPEADAPEPDAQEASPS</sequence>
<comment type="similarity">
    <text evidence="1 5">Belongs to the MreC family.</text>
</comment>
<dbReference type="InterPro" id="IPR042177">
    <property type="entry name" value="Cell/Rod_1"/>
</dbReference>
<evidence type="ECO:0000259" key="7">
    <source>
        <dbReference type="Pfam" id="PF04085"/>
    </source>
</evidence>
<dbReference type="PANTHER" id="PTHR34138">
    <property type="entry name" value="CELL SHAPE-DETERMINING PROTEIN MREC"/>
    <property type="match status" value="1"/>
</dbReference>
<gene>
    <name evidence="8" type="ORF">SAMN03097708_01589</name>
</gene>
<dbReference type="STRING" id="415747.SAMN03097708_01589"/>
<protein>
    <recommendedName>
        <fullName evidence="2 5">Cell shape-determining protein MreC</fullName>
    </recommendedName>
    <alternativeName>
        <fullName evidence="4 5">Cell shape protein MreC</fullName>
    </alternativeName>
</protein>
<feature type="region of interest" description="Disordered" evidence="6">
    <location>
        <begin position="264"/>
        <end position="294"/>
    </location>
</feature>
<keyword evidence="3 5" id="KW-0133">Cell shape</keyword>
<name>A0A1G5Q9J8_9GAMM</name>
<evidence type="ECO:0000256" key="1">
    <source>
        <dbReference type="ARBA" id="ARBA00009369"/>
    </source>
</evidence>
<dbReference type="EMBL" id="FMWD01000004">
    <property type="protein sequence ID" value="SCZ58051.1"/>
    <property type="molecule type" value="Genomic_DNA"/>
</dbReference>
<comment type="function">
    <text evidence="5">Involved in formation and maintenance of cell shape.</text>
</comment>
<dbReference type="Pfam" id="PF04085">
    <property type="entry name" value="MreC"/>
    <property type="match status" value="1"/>
</dbReference>
<evidence type="ECO:0000313" key="9">
    <source>
        <dbReference type="Proteomes" id="UP000199648"/>
    </source>
</evidence>
<dbReference type="OrthoDB" id="9808025at2"/>
<dbReference type="InterPro" id="IPR042175">
    <property type="entry name" value="Cell/Rod_MreC_2"/>
</dbReference>
<evidence type="ECO:0000256" key="5">
    <source>
        <dbReference type="PIRNR" id="PIRNR038471"/>
    </source>
</evidence>
<evidence type="ECO:0000256" key="3">
    <source>
        <dbReference type="ARBA" id="ARBA00022960"/>
    </source>
</evidence>
<evidence type="ECO:0000256" key="2">
    <source>
        <dbReference type="ARBA" id="ARBA00013855"/>
    </source>
</evidence>